<sequence>MRAADVLVSDYSGSVTDWHHTGRSLIQLTDIVADRELPAVGLTTDRLRIETVERLYAEGVLASVAERRGRVLDLFGVPMDRRTREDAAGRIMQLADGEPVPDESGNRPEELADTRPVTPSSETACMHSPSLS</sequence>
<feature type="region of interest" description="Disordered" evidence="1">
    <location>
        <begin position="86"/>
        <end position="132"/>
    </location>
</feature>
<name>A0A7D5KCQ2_9EURY</name>
<dbReference type="Proteomes" id="UP000509750">
    <property type="component" value="Chromosome"/>
</dbReference>
<reference evidence="2 3" key="1">
    <citation type="submission" date="2020-07" db="EMBL/GenBank/DDBJ databases">
        <title>Gai3-2, isolated from salt lake.</title>
        <authorList>
            <person name="Cui H."/>
            <person name="Shi X."/>
        </authorList>
    </citation>
    <scope>NUCLEOTIDE SEQUENCE [LARGE SCALE GENOMIC DNA]</scope>
    <source>
        <strain evidence="2 3">Gai3-2</strain>
    </source>
</reference>
<gene>
    <name evidence="2" type="ORF">HUG10_04675</name>
</gene>
<dbReference type="AlphaFoldDB" id="A0A7D5KCQ2"/>
<evidence type="ECO:0000313" key="2">
    <source>
        <dbReference type="EMBL" id="QLG26877.1"/>
    </source>
</evidence>
<feature type="compositionally biased region" description="Polar residues" evidence="1">
    <location>
        <begin position="117"/>
        <end position="132"/>
    </location>
</feature>
<dbReference type="EMBL" id="CP058529">
    <property type="protein sequence ID" value="QLG26877.1"/>
    <property type="molecule type" value="Genomic_DNA"/>
</dbReference>
<evidence type="ECO:0000256" key="1">
    <source>
        <dbReference type="SAM" id="MobiDB-lite"/>
    </source>
</evidence>
<evidence type="ECO:0000313" key="3">
    <source>
        <dbReference type="Proteomes" id="UP000509750"/>
    </source>
</evidence>
<dbReference type="GeneID" id="56028102"/>
<feature type="compositionally biased region" description="Basic and acidic residues" evidence="1">
    <location>
        <begin position="104"/>
        <end position="113"/>
    </location>
</feature>
<dbReference type="KEGG" id="halg:HUG10_04675"/>
<dbReference type="RefSeq" id="WP_179168452.1">
    <property type="nucleotide sequence ID" value="NZ_CP058529.1"/>
</dbReference>
<accession>A0A7D5KCQ2</accession>
<protein>
    <submittedName>
        <fullName evidence="2">Uncharacterized protein</fullName>
    </submittedName>
</protein>
<organism evidence="2 3">
    <name type="scientific">Halorarum halophilum</name>
    <dbReference type="NCBI Taxonomy" id="2743090"/>
    <lineage>
        <taxon>Archaea</taxon>
        <taxon>Methanobacteriati</taxon>
        <taxon>Methanobacteriota</taxon>
        <taxon>Stenosarchaea group</taxon>
        <taxon>Halobacteria</taxon>
        <taxon>Halobacteriales</taxon>
        <taxon>Haloferacaceae</taxon>
        <taxon>Halorarum</taxon>
    </lineage>
</organism>
<keyword evidence="3" id="KW-1185">Reference proteome</keyword>
<proteinExistence type="predicted"/>